<dbReference type="InterPro" id="IPR020846">
    <property type="entry name" value="MFS_dom"/>
</dbReference>
<keyword evidence="4 6" id="KW-1133">Transmembrane helix</keyword>
<evidence type="ECO:0000256" key="3">
    <source>
        <dbReference type="ARBA" id="ARBA00022692"/>
    </source>
</evidence>
<keyword evidence="5 6" id="KW-0472">Membrane</keyword>
<dbReference type="PANTHER" id="PTHR43124">
    <property type="entry name" value="PURINE EFFLUX PUMP PBUE"/>
    <property type="match status" value="1"/>
</dbReference>
<sequence>MTAALARAGAEPTRWPAVAVVVASGVVAALQVGKGAIALPALRAEFGLGLEAAGWIMSVFALLGVVGGIPAGAAVSRFGDRRLLALGLAALALGSLAGSVAGSFPLLLGTRVLEGLGFLLVVVAAPALLQRIVAAPDRDLAFGIWSAFMPAGMAIALLLGAALAGWRPFWAANAVLAAVFALLVLVAVRARERAQDNPSWRETGRDAALTATSRGPLLLAAAFGLYSLLYFTLASFLPVLLMDRMGVAVATAGVLSAVAVGANVLGNLAAGLLLGRGAARWLLIATAILVMTASGIAIFALPLPPMVVLLLCILFSGVGGLLPATVLGAAGPVAPKPGLAPVTLGLVMQGNNLGQVIGPVVVGGVVDAAGWPAAAVPVALAGILALAVAALLRGVFRA</sequence>
<feature type="transmembrane region" description="Helical" evidence="6">
    <location>
        <begin position="169"/>
        <end position="188"/>
    </location>
</feature>
<evidence type="ECO:0000259" key="7">
    <source>
        <dbReference type="PROSITE" id="PS50850"/>
    </source>
</evidence>
<evidence type="ECO:0000256" key="5">
    <source>
        <dbReference type="ARBA" id="ARBA00023136"/>
    </source>
</evidence>
<feature type="transmembrane region" description="Helical" evidence="6">
    <location>
        <begin position="52"/>
        <end position="71"/>
    </location>
</feature>
<protein>
    <submittedName>
        <fullName evidence="8">MFS transporter</fullName>
    </submittedName>
</protein>
<comment type="subcellular location">
    <subcellularLocation>
        <location evidence="1">Cell membrane</location>
        <topology evidence="1">Multi-pass membrane protein</topology>
    </subcellularLocation>
</comment>
<dbReference type="Proteomes" id="UP000196655">
    <property type="component" value="Unassembled WGS sequence"/>
</dbReference>
<dbReference type="InterPro" id="IPR050189">
    <property type="entry name" value="MFS_Efflux_Transporters"/>
</dbReference>
<dbReference type="RefSeq" id="WP_088150700.1">
    <property type="nucleotide sequence ID" value="NZ_NHON01000012.1"/>
</dbReference>
<feature type="transmembrane region" description="Helical" evidence="6">
    <location>
        <begin position="281"/>
        <end position="301"/>
    </location>
</feature>
<dbReference type="CDD" id="cd06174">
    <property type="entry name" value="MFS"/>
    <property type="match status" value="1"/>
</dbReference>
<organism evidence="8 9">
    <name type="scientific">Inquilinus limosus</name>
    <dbReference type="NCBI Taxonomy" id="171674"/>
    <lineage>
        <taxon>Bacteria</taxon>
        <taxon>Pseudomonadati</taxon>
        <taxon>Pseudomonadota</taxon>
        <taxon>Alphaproteobacteria</taxon>
        <taxon>Rhodospirillales</taxon>
        <taxon>Rhodospirillaceae</taxon>
        <taxon>Inquilinus</taxon>
    </lineage>
</organism>
<evidence type="ECO:0000256" key="1">
    <source>
        <dbReference type="ARBA" id="ARBA00004651"/>
    </source>
</evidence>
<dbReference type="SUPFAM" id="SSF103473">
    <property type="entry name" value="MFS general substrate transporter"/>
    <property type="match status" value="1"/>
</dbReference>
<evidence type="ECO:0000256" key="4">
    <source>
        <dbReference type="ARBA" id="ARBA00022989"/>
    </source>
</evidence>
<dbReference type="STRING" id="1122125.GCA_000423185_00187"/>
<dbReference type="EMBL" id="NHON01000012">
    <property type="protein sequence ID" value="OWJ67561.1"/>
    <property type="molecule type" value="Genomic_DNA"/>
</dbReference>
<dbReference type="Pfam" id="PF07690">
    <property type="entry name" value="MFS_1"/>
    <property type="match status" value="1"/>
</dbReference>
<name>A0A211ZQK1_9PROT</name>
<dbReference type="Gene3D" id="1.20.1250.20">
    <property type="entry name" value="MFS general substrate transporter like domains"/>
    <property type="match status" value="1"/>
</dbReference>
<dbReference type="InterPro" id="IPR036259">
    <property type="entry name" value="MFS_trans_sf"/>
</dbReference>
<keyword evidence="2" id="KW-1003">Cell membrane</keyword>
<dbReference type="GO" id="GO:0022857">
    <property type="term" value="F:transmembrane transporter activity"/>
    <property type="evidence" value="ECO:0007669"/>
    <property type="project" value="InterPro"/>
</dbReference>
<feature type="transmembrane region" description="Helical" evidence="6">
    <location>
        <begin position="12"/>
        <end position="32"/>
    </location>
</feature>
<dbReference type="PROSITE" id="PS50850">
    <property type="entry name" value="MFS"/>
    <property type="match status" value="1"/>
</dbReference>
<feature type="domain" description="Major facilitator superfamily (MFS) profile" evidence="7">
    <location>
        <begin position="17"/>
        <end position="398"/>
    </location>
</feature>
<feature type="transmembrane region" description="Helical" evidence="6">
    <location>
        <begin position="307"/>
        <end position="330"/>
    </location>
</feature>
<feature type="transmembrane region" description="Helical" evidence="6">
    <location>
        <begin position="342"/>
        <end position="362"/>
    </location>
</feature>
<gene>
    <name evidence="8" type="ORF">BWR60_09150</name>
</gene>
<proteinExistence type="predicted"/>
<comment type="caution">
    <text evidence="8">The sequence shown here is derived from an EMBL/GenBank/DDBJ whole genome shotgun (WGS) entry which is preliminary data.</text>
</comment>
<evidence type="ECO:0000313" key="9">
    <source>
        <dbReference type="Proteomes" id="UP000196655"/>
    </source>
</evidence>
<feature type="transmembrane region" description="Helical" evidence="6">
    <location>
        <begin position="247"/>
        <end position="274"/>
    </location>
</feature>
<dbReference type="InterPro" id="IPR011701">
    <property type="entry name" value="MFS"/>
</dbReference>
<evidence type="ECO:0000256" key="6">
    <source>
        <dbReference type="SAM" id="Phobius"/>
    </source>
</evidence>
<dbReference type="OrthoDB" id="7841035at2"/>
<feature type="transmembrane region" description="Helical" evidence="6">
    <location>
        <begin position="83"/>
        <end position="106"/>
    </location>
</feature>
<dbReference type="PANTHER" id="PTHR43124:SF3">
    <property type="entry name" value="CHLORAMPHENICOL EFFLUX PUMP RV0191"/>
    <property type="match status" value="1"/>
</dbReference>
<keyword evidence="9" id="KW-1185">Reference proteome</keyword>
<evidence type="ECO:0000256" key="2">
    <source>
        <dbReference type="ARBA" id="ARBA00022475"/>
    </source>
</evidence>
<accession>A0A211ZQK1</accession>
<evidence type="ECO:0000313" key="8">
    <source>
        <dbReference type="EMBL" id="OWJ67561.1"/>
    </source>
</evidence>
<reference evidence="9" key="1">
    <citation type="submission" date="2017-05" db="EMBL/GenBank/DDBJ databases">
        <authorList>
            <person name="Macchi M."/>
            <person name="Festa S."/>
            <person name="Coppotelli B.M."/>
            <person name="Morelli I.S."/>
        </authorList>
    </citation>
    <scope>NUCLEOTIDE SEQUENCE [LARGE SCALE GENOMIC DNA]</scope>
    <source>
        <strain evidence="9">I</strain>
    </source>
</reference>
<dbReference type="GO" id="GO:0005886">
    <property type="term" value="C:plasma membrane"/>
    <property type="evidence" value="ECO:0007669"/>
    <property type="project" value="UniProtKB-SubCell"/>
</dbReference>
<feature type="transmembrane region" description="Helical" evidence="6">
    <location>
        <begin position="217"/>
        <end position="241"/>
    </location>
</feature>
<feature type="transmembrane region" description="Helical" evidence="6">
    <location>
        <begin position="141"/>
        <end position="163"/>
    </location>
</feature>
<feature type="transmembrane region" description="Helical" evidence="6">
    <location>
        <begin position="374"/>
        <end position="396"/>
    </location>
</feature>
<feature type="transmembrane region" description="Helical" evidence="6">
    <location>
        <begin position="112"/>
        <end position="129"/>
    </location>
</feature>
<dbReference type="AlphaFoldDB" id="A0A211ZQK1"/>
<keyword evidence="3 6" id="KW-0812">Transmembrane</keyword>